<dbReference type="CDD" id="cd11820">
    <property type="entry name" value="SH3_STAM"/>
    <property type="match status" value="1"/>
</dbReference>
<dbReference type="OrthoDB" id="10068368at2759"/>
<evidence type="ECO:0008006" key="13">
    <source>
        <dbReference type="Google" id="ProtNLM"/>
    </source>
</evidence>
<dbReference type="InterPro" id="IPR002014">
    <property type="entry name" value="VHS_dom"/>
</dbReference>
<dbReference type="SMART" id="SM00288">
    <property type="entry name" value="VHS"/>
    <property type="match status" value="1"/>
</dbReference>
<dbReference type="PANTHER" id="PTHR45929:SF3">
    <property type="entry name" value="JAK PATHWAY SIGNAL TRANSDUCTION ADAPTOR MOLECULE"/>
    <property type="match status" value="1"/>
</dbReference>
<dbReference type="GO" id="GO:0043130">
    <property type="term" value="F:ubiquitin binding"/>
    <property type="evidence" value="ECO:0007669"/>
    <property type="project" value="InterPro"/>
</dbReference>
<dbReference type="STRING" id="32264.T1K607"/>
<evidence type="ECO:0000259" key="10">
    <source>
        <dbReference type="PROSITE" id="PS50179"/>
    </source>
</evidence>
<reference evidence="12" key="1">
    <citation type="submission" date="2011-08" db="EMBL/GenBank/DDBJ databases">
        <authorList>
            <person name="Rombauts S."/>
        </authorList>
    </citation>
    <scope>NUCLEOTIDE SEQUENCE</scope>
    <source>
        <strain evidence="12">London</strain>
    </source>
</reference>
<evidence type="ECO:0000256" key="1">
    <source>
        <dbReference type="ARBA" id="ARBA00004177"/>
    </source>
</evidence>
<evidence type="ECO:0000256" key="6">
    <source>
        <dbReference type="ARBA" id="ARBA00022927"/>
    </source>
</evidence>
<dbReference type="Pfam" id="PF00018">
    <property type="entry name" value="SH3_1"/>
    <property type="match status" value="1"/>
</dbReference>
<dbReference type="GO" id="GO:0035091">
    <property type="term" value="F:phosphatidylinositol binding"/>
    <property type="evidence" value="ECO:0007669"/>
    <property type="project" value="InterPro"/>
</dbReference>
<feature type="domain" description="VHS" evidence="10">
    <location>
        <begin position="18"/>
        <end position="146"/>
    </location>
</feature>
<dbReference type="PANTHER" id="PTHR45929">
    <property type="entry name" value="JAK PATHWAY SIGNAL TRANSDUCTION ADAPTOR MOLECULE"/>
    <property type="match status" value="1"/>
</dbReference>
<dbReference type="SMART" id="SM00326">
    <property type="entry name" value="SH3"/>
    <property type="match status" value="1"/>
</dbReference>
<dbReference type="Gene3D" id="1.25.40.90">
    <property type="match status" value="1"/>
</dbReference>
<dbReference type="PROSITE" id="PS50179">
    <property type="entry name" value="VHS"/>
    <property type="match status" value="1"/>
</dbReference>
<feature type="region of interest" description="Disordered" evidence="8">
    <location>
        <begin position="145"/>
        <end position="165"/>
    </location>
</feature>
<dbReference type="PRINTS" id="PR00452">
    <property type="entry name" value="SH3DOMAIN"/>
</dbReference>
<evidence type="ECO:0000256" key="5">
    <source>
        <dbReference type="ARBA" id="ARBA00022753"/>
    </source>
</evidence>
<evidence type="ECO:0000256" key="8">
    <source>
        <dbReference type="SAM" id="MobiDB-lite"/>
    </source>
</evidence>
<dbReference type="InterPro" id="IPR008942">
    <property type="entry name" value="ENTH_VHS"/>
</dbReference>
<evidence type="ECO:0000313" key="12">
    <source>
        <dbReference type="Proteomes" id="UP000015104"/>
    </source>
</evidence>
<keyword evidence="12" id="KW-1185">Reference proteome</keyword>
<keyword evidence="3 7" id="KW-0728">SH3 domain</keyword>
<sequence>MQKLFGSSSTFDPLVEKATDECKTSEDWALIMDICDKVTTEPSGPKDCLRSITKRLNNPVPHVQMLSLTLLDACVSNCGKKFHLEVCSRDFESEIKKILSKGHPKVSEKLRNLVKKWAEQEFKSDPQLSLIPSLYNKMKNEGVEFVSSDPPRRSVAPLPSDPNIVTSNQEEEDIAKAIELSLKETKSPKSTTATNYKSSANSINTSSTLYPKFTDAMSALSINETSNSVKVKEPYKVRALYDFEAAEDNELTFQAKEIILVLDDSDPNWWKGSNHRGEGLFPSNFVTTQLDDPETHGNSKKRNVQFNEDVKIKTLELEPQHVEIDAEKIDRLLHLLLEADPTGEIPDTEELIQLEEQCMQMNDLIDQELEKIDKKHADLTGANQKLTESLKMYHSLMKDAYPLTTTGHYSSNYMPMRGQMYQAPQVYQQPIVNHPHGSHIPSQVLPQPLPQQMNQPIQHPIPQPAPQYQQNFSTPFAPHNMMPSSGPLPTNDGYASAPLPANPNYDNSQYYGNQ</sequence>
<dbReference type="OMA" id="QVYRDWW"/>
<dbReference type="Gene3D" id="2.30.30.40">
    <property type="entry name" value="SH3 Domains"/>
    <property type="match status" value="1"/>
</dbReference>
<keyword evidence="4" id="KW-0813">Transport</keyword>
<evidence type="ECO:0000256" key="7">
    <source>
        <dbReference type="PROSITE-ProRule" id="PRU00192"/>
    </source>
</evidence>
<dbReference type="PROSITE" id="PS50330">
    <property type="entry name" value="UIM"/>
    <property type="match status" value="1"/>
</dbReference>
<name>T1K607_TETUR</name>
<evidence type="ECO:0000256" key="4">
    <source>
        <dbReference type="ARBA" id="ARBA00022448"/>
    </source>
</evidence>
<dbReference type="EMBL" id="CAEY01001591">
    <property type="status" value="NOT_ANNOTATED_CDS"/>
    <property type="molecule type" value="Genomic_DNA"/>
</dbReference>
<dbReference type="Pfam" id="PF00790">
    <property type="entry name" value="VHS"/>
    <property type="match status" value="1"/>
</dbReference>
<dbReference type="SMART" id="SM00726">
    <property type="entry name" value="UIM"/>
    <property type="match status" value="1"/>
</dbReference>
<dbReference type="SUPFAM" id="SSF48464">
    <property type="entry name" value="ENTH/VHS domain"/>
    <property type="match status" value="1"/>
</dbReference>
<dbReference type="InterPro" id="IPR001452">
    <property type="entry name" value="SH3_domain"/>
</dbReference>
<keyword evidence="6" id="KW-0653">Protein transport</keyword>
<dbReference type="KEGG" id="tut:107360834"/>
<dbReference type="eggNOG" id="KOG2199">
    <property type="taxonomic scope" value="Eukaryota"/>
</dbReference>
<dbReference type="InterPro" id="IPR036028">
    <property type="entry name" value="SH3-like_dom_sf"/>
</dbReference>
<evidence type="ECO:0000259" key="9">
    <source>
        <dbReference type="PROSITE" id="PS50002"/>
    </source>
</evidence>
<dbReference type="InterPro" id="IPR003903">
    <property type="entry name" value="UIM_dom"/>
</dbReference>
<dbReference type="GO" id="GO:0033565">
    <property type="term" value="C:ESCRT-0 complex"/>
    <property type="evidence" value="ECO:0007669"/>
    <property type="project" value="TreeGrafter"/>
</dbReference>
<protein>
    <recommendedName>
        <fullName evidence="13">Signal transducing adapter molecule 1</fullName>
    </recommendedName>
</protein>
<dbReference type="AlphaFoldDB" id="T1K607"/>
<gene>
    <name evidence="11" type="primary">107360834</name>
</gene>
<feature type="compositionally biased region" description="Polar residues" evidence="8">
    <location>
        <begin position="504"/>
        <end position="514"/>
    </location>
</feature>
<comment type="subcellular location">
    <subcellularLocation>
        <location evidence="1">Endosome</location>
    </subcellularLocation>
</comment>
<evidence type="ECO:0000256" key="3">
    <source>
        <dbReference type="ARBA" id="ARBA00022443"/>
    </source>
</evidence>
<dbReference type="HOGENOM" id="CLU_010104_0_2_1"/>
<evidence type="ECO:0000313" key="11">
    <source>
        <dbReference type="EnsemblMetazoa" id="tetur05g08180.1"/>
    </source>
</evidence>
<dbReference type="SUPFAM" id="SSF50044">
    <property type="entry name" value="SH3-domain"/>
    <property type="match status" value="1"/>
</dbReference>
<keyword evidence="5" id="KW-0967">Endosome</keyword>
<comment type="similarity">
    <text evidence="2">Belongs to the STAM family.</text>
</comment>
<organism evidence="11 12">
    <name type="scientific">Tetranychus urticae</name>
    <name type="common">Two-spotted spider mite</name>
    <dbReference type="NCBI Taxonomy" id="32264"/>
    <lineage>
        <taxon>Eukaryota</taxon>
        <taxon>Metazoa</taxon>
        <taxon>Ecdysozoa</taxon>
        <taxon>Arthropoda</taxon>
        <taxon>Chelicerata</taxon>
        <taxon>Arachnida</taxon>
        <taxon>Acari</taxon>
        <taxon>Acariformes</taxon>
        <taxon>Trombidiformes</taxon>
        <taxon>Prostigmata</taxon>
        <taxon>Eleutherengona</taxon>
        <taxon>Raphignathae</taxon>
        <taxon>Tetranychoidea</taxon>
        <taxon>Tetranychidae</taxon>
        <taxon>Tetranychus</taxon>
    </lineage>
</organism>
<reference evidence="11" key="2">
    <citation type="submission" date="2015-06" db="UniProtKB">
        <authorList>
            <consortium name="EnsemblMetazoa"/>
        </authorList>
    </citation>
    <scope>IDENTIFICATION</scope>
</reference>
<dbReference type="FunFam" id="1.25.40.90:FF:000009">
    <property type="entry name" value="Putative signal transducing adapter molecule 1"/>
    <property type="match status" value="1"/>
</dbReference>
<dbReference type="PROSITE" id="PS50002">
    <property type="entry name" value="SH3"/>
    <property type="match status" value="1"/>
</dbReference>
<feature type="region of interest" description="Disordered" evidence="8">
    <location>
        <begin position="476"/>
        <end position="514"/>
    </location>
</feature>
<dbReference type="Pfam" id="PF02809">
    <property type="entry name" value="UIM"/>
    <property type="match status" value="1"/>
</dbReference>
<feature type="domain" description="SH3" evidence="9">
    <location>
        <begin position="232"/>
        <end position="291"/>
    </location>
</feature>
<proteinExistence type="inferred from homology"/>
<dbReference type="CDD" id="cd03568">
    <property type="entry name" value="VHS_STAM"/>
    <property type="match status" value="1"/>
</dbReference>
<dbReference type="Gene3D" id="1.20.5.1940">
    <property type="match status" value="1"/>
</dbReference>
<evidence type="ECO:0000256" key="2">
    <source>
        <dbReference type="ARBA" id="ARBA00009666"/>
    </source>
</evidence>
<dbReference type="CDD" id="cd21388">
    <property type="entry name" value="GAT_STAM"/>
    <property type="match status" value="1"/>
</dbReference>
<dbReference type="Proteomes" id="UP000015104">
    <property type="component" value="Unassembled WGS sequence"/>
</dbReference>
<dbReference type="EnsemblMetazoa" id="tetur05g08180.1">
    <property type="protein sequence ID" value="tetur05g08180.1"/>
    <property type="gene ID" value="tetur05g08180"/>
</dbReference>
<accession>T1K607</accession>
<dbReference type="InterPro" id="IPR050670">
    <property type="entry name" value="STAM"/>
</dbReference>
<dbReference type="GO" id="GO:0043328">
    <property type="term" value="P:protein transport to vacuole involved in ubiquitin-dependent protein catabolic process via the multivesicular body sorting pathway"/>
    <property type="evidence" value="ECO:0007669"/>
    <property type="project" value="TreeGrafter"/>
</dbReference>